<dbReference type="EC" id="5.3.1.1" evidence="3"/>
<name>A0ABR0C5Z4_PURLI</name>
<feature type="compositionally biased region" description="Low complexity" evidence="7">
    <location>
        <begin position="327"/>
        <end position="337"/>
    </location>
</feature>
<feature type="compositionally biased region" description="Basic and acidic residues" evidence="7">
    <location>
        <begin position="309"/>
        <end position="318"/>
    </location>
</feature>
<dbReference type="Pfam" id="PF00121">
    <property type="entry name" value="TIM"/>
    <property type="match status" value="1"/>
</dbReference>
<evidence type="ECO:0000256" key="7">
    <source>
        <dbReference type="SAM" id="MobiDB-lite"/>
    </source>
</evidence>
<evidence type="ECO:0000256" key="4">
    <source>
        <dbReference type="ARBA" id="ARBA00023235"/>
    </source>
</evidence>
<reference evidence="8 9" key="1">
    <citation type="journal article" date="2024" name="Microbiol. Resour. Announc.">
        <title>Genome annotations for the ascomycete fungi Trichoderma harzianum, Trichoderma aggressivum, and Purpureocillium lilacinum.</title>
        <authorList>
            <person name="Beijen E.P.W."/>
            <person name="Ohm R.A."/>
        </authorList>
    </citation>
    <scope>NUCLEOTIDE SEQUENCE [LARGE SCALE GENOMIC DNA]</scope>
    <source>
        <strain evidence="8 9">CBS 150709</strain>
    </source>
</reference>
<dbReference type="Gene3D" id="3.20.20.70">
    <property type="entry name" value="Aldolase class I"/>
    <property type="match status" value="1"/>
</dbReference>
<evidence type="ECO:0000256" key="6">
    <source>
        <dbReference type="ARBA" id="ARBA00031906"/>
    </source>
</evidence>
<keyword evidence="9" id="KW-1185">Reference proteome</keyword>
<evidence type="ECO:0000256" key="5">
    <source>
        <dbReference type="ARBA" id="ARBA00024331"/>
    </source>
</evidence>
<feature type="region of interest" description="Disordered" evidence="7">
    <location>
        <begin position="309"/>
        <end position="356"/>
    </location>
</feature>
<evidence type="ECO:0000256" key="3">
    <source>
        <dbReference type="ARBA" id="ARBA00011940"/>
    </source>
</evidence>
<dbReference type="InterPro" id="IPR013785">
    <property type="entry name" value="Aldolase_TIM"/>
</dbReference>
<comment type="similarity">
    <text evidence="1">Belongs to the triosephosphate isomerase family.</text>
</comment>
<comment type="caution">
    <text evidence="8">The sequence shown here is derived from an EMBL/GenBank/DDBJ whole genome shotgun (WGS) entry which is preliminary data.</text>
</comment>
<protein>
    <recommendedName>
        <fullName evidence="3">triose-phosphate isomerase</fullName>
        <ecNumber evidence="3">5.3.1.1</ecNumber>
    </recommendedName>
    <alternativeName>
        <fullName evidence="6">Triose-phosphate isomerase</fullName>
    </alternativeName>
</protein>
<evidence type="ECO:0000313" key="9">
    <source>
        <dbReference type="Proteomes" id="UP001287286"/>
    </source>
</evidence>
<dbReference type="PROSITE" id="PS51440">
    <property type="entry name" value="TIM_2"/>
    <property type="match status" value="1"/>
</dbReference>
<evidence type="ECO:0000313" key="8">
    <source>
        <dbReference type="EMBL" id="KAK4091585.1"/>
    </source>
</evidence>
<comment type="pathway">
    <text evidence="5">Carbohydrate biosynthesis.</text>
</comment>
<dbReference type="EMBL" id="JAWRVI010000011">
    <property type="protein sequence ID" value="KAK4091585.1"/>
    <property type="molecule type" value="Genomic_DNA"/>
</dbReference>
<dbReference type="PANTHER" id="PTHR21139">
    <property type="entry name" value="TRIOSEPHOSPHATE ISOMERASE"/>
    <property type="match status" value="1"/>
</dbReference>
<evidence type="ECO:0000256" key="1">
    <source>
        <dbReference type="ARBA" id="ARBA00007422"/>
    </source>
</evidence>
<proteinExistence type="inferred from homology"/>
<accession>A0ABR0C5Z4</accession>
<dbReference type="InterPro" id="IPR035990">
    <property type="entry name" value="TIM_sf"/>
</dbReference>
<keyword evidence="4" id="KW-0413">Isomerase</keyword>
<dbReference type="Proteomes" id="UP001287286">
    <property type="component" value="Unassembled WGS sequence"/>
</dbReference>
<dbReference type="PANTHER" id="PTHR21139:SF2">
    <property type="entry name" value="TRIOSEPHOSPHATE ISOMERASE"/>
    <property type="match status" value="1"/>
</dbReference>
<evidence type="ECO:0000256" key="2">
    <source>
        <dbReference type="ARBA" id="ARBA00011738"/>
    </source>
</evidence>
<feature type="region of interest" description="Disordered" evidence="7">
    <location>
        <begin position="20"/>
        <end position="48"/>
    </location>
</feature>
<gene>
    <name evidence="8" type="ORF">Purlil1_4015</name>
</gene>
<organism evidence="8 9">
    <name type="scientific">Purpureocillium lilacinum</name>
    <name type="common">Paecilomyces lilacinus</name>
    <dbReference type="NCBI Taxonomy" id="33203"/>
    <lineage>
        <taxon>Eukaryota</taxon>
        <taxon>Fungi</taxon>
        <taxon>Dikarya</taxon>
        <taxon>Ascomycota</taxon>
        <taxon>Pezizomycotina</taxon>
        <taxon>Sordariomycetes</taxon>
        <taxon>Hypocreomycetidae</taxon>
        <taxon>Hypocreales</taxon>
        <taxon>Ophiocordycipitaceae</taxon>
        <taxon>Purpureocillium</taxon>
    </lineage>
</organism>
<sequence length="665" mass="72125">MLCPVRGAALAQSSPRSWPVIFPKRQTERRHSPSPSPGTRPLQTSSRITTRRVQVAASATMASSSLPRRRLIGLSTKMYFSLSKTRDFTSQFLAHLATVPPAQLSQIDIFIIPDFVSLAETALRLKAAAAPVPIWPGAQDCHWEDQGAFTGEVSPAVLAEAGVRIVEVGHAERRRIFGEDDATVARKAAAVSRNGMVPLVCIGEKSKGDVAIAVDECSVQVDAVLSGLADDAEVVLAYEPVWAIGASQPAGEEHVLAVVAGIRKLESVSRRNGQTRVVYGGSAGPGLFSRLSSGLDGLFLGRFGHDPERDDMEAESRQRAYRRGHATARTAPRSSTTNVGEPQTRASRGGLIDTDDLVHGAPDALKRQESGHRAREKRPFHSLRGREVKDGGRFCDKVGCGSETWFEGLGGAQIRRRLHLRRPCKKLRGKQGAIEGPYKCWRMASLTRDDPERTTAAALEFNAHEHMPGPQRPFRSRSCTVHCWTRSGAEERGAPCKCRVASCEPYLRPDSPLPLRQGPPPLPTGRSTSRLSAAPILIVIRQPLDDKQNGDGSYLSPSNHWLFRDKCAPIFYCYPQVGWFVVAAHSHKPAGHVPATPSRPMAPGAPPRGGGELELELGQAVGLRSVGGGLVLCVRRPLRFEAPPSSPVLISQQCPLLVPSVKMFE</sequence>
<comment type="subunit">
    <text evidence="2">Homodimer.</text>
</comment>
<dbReference type="SUPFAM" id="SSF51351">
    <property type="entry name" value="Triosephosphate isomerase (TIM)"/>
    <property type="match status" value="1"/>
</dbReference>
<dbReference type="CDD" id="cd00311">
    <property type="entry name" value="TIM"/>
    <property type="match status" value="1"/>
</dbReference>
<dbReference type="InterPro" id="IPR000652">
    <property type="entry name" value="Triosephosphate_isomerase"/>
</dbReference>